<keyword evidence="3" id="KW-1185">Reference proteome</keyword>
<dbReference type="EMBL" id="BLLF01000051">
    <property type="protein sequence ID" value="GFH06693.1"/>
    <property type="molecule type" value="Genomic_DNA"/>
</dbReference>
<evidence type="ECO:0000313" key="2">
    <source>
        <dbReference type="EMBL" id="GFH06693.1"/>
    </source>
</evidence>
<protein>
    <submittedName>
        <fullName evidence="2">Uncharacterized protein</fullName>
    </submittedName>
</protein>
<evidence type="ECO:0000313" key="3">
    <source>
        <dbReference type="Proteomes" id="UP000485058"/>
    </source>
</evidence>
<accession>A0A699Y9E9</accession>
<dbReference type="SUPFAM" id="SSF55486">
    <property type="entry name" value="Metalloproteases ('zincins'), catalytic domain"/>
    <property type="match status" value="1"/>
</dbReference>
<dbReference type="GO" id="GO:0006508">
    <property type="term" value="P:proteolysis"/>
    <property type="evidence" value="ECO:0007669"/>
    <property type="project" value="InterPro"/>
</dbReference>
<dbReference type="Gene3D" id="1.10.1370.30">
    <property type="match status" value="1"/>
</dbReference>
<dbReference type="GO" id="GO:0004181">
    <property type="term" value="F:metallocarboxypeptidase activity"/>
    <property type="evidence" value="ECO:0007669"/>
    <property type="project" value="InterPro"/>
</dbReference>
<comment type="caution">
    <text evidence="2">The sequence shown here is derived from an EMBL/GenBank/DDBJ whole genome shotgun (WGS) entry which is preliminary data.</text>
</comment>
<gene>
    <name evidence="2" type="ORF">HaLaN_01363</name>
</gene>
<name>A0A699Y9E9_HAELA</name>
<dbReference type="PROSITE" id="PS52034">
    <property type="entry name" value="PEPTIDASE_M32"/>
    <property type="match status" value="1"/>
</dbReference>
<dbReference type="Proteomes" id="UP000485058">
    <property type="component" value="Unassembled WGS sequence"/>
</dbReference>
<feature type="region of interest" description="Disordered" evidence="1">
    <location>
        <begin position="248"/>
        <end position="293"/>
    </location>
</feature>
<dbReference type="AlphaFoldDB" id="A0A699Y9E9"/>
<dbReference type="PANTHER" id="PTHR34217">
    <property type="entry name" value="METAL-DEPENDENT CARBOXYPEPTIDASE"/>
    <property type="match status" value="1"/>
</dbReference>
<sequence>MTTRFKENNVMEGLTGAVHETGHALYEQGRNLEYDGLPVNAALSMGVHESQSLLWERMVALSPAFCKYLLPKLQEFFPDKFAGVTAEQLYAAINKVMDPSYIRVESDEVTYPMHVIIRYEIEKGLLEGSIKVEDVPKEWNSRMEQYLGCTPPSDAQGCLQIYNKAASEIPDLDDLIAAGNFKPLKEWLNEKVHKLGSLHSSGDELMVAVTGDRLQPSVLLQMLEKKYSALYKLHDVKLQIHQRDHHKVEEHKATSAPQFERHPAHGHTVKEPPKKEGAGGKGTWGTWKDDPRE</sequence>
<proteinExistence type="predicted"/>
<dbReference type="InterPro" id="IPR001333">
    <property type="entry name" value="Peptidase_M32_Taq"/>
</dbReference>
<feature type="compositionally biased region" description="Basic and acidic residues" evidence="1">
    <location>
        <begin position="248"/>
        <end position="278"/>
    </location>
</feature>
<dbReference type="PRINTS" id="PR00998">
    <property type="entry name" value="CRBOXYPTASET"/>
</dbReference>
<reference evidence="2 3" key="1">
    <citation type="submission" date="2020-02" db="EMBL/GenBank/DDBJ databases">
        <title>Draft genome sequence of Haematococcus lacustris strain NIES-144.</title>
        <authorList>
            <person name="Morimoto D."/>
            <person name="Nakagawa S."/>
            <person name="Yoshida T."/>
            <person name="Sawayama S."/>
        </authorList>
    </citation>
    <scope>NUCLEOTIDE SEQUENCE [LARGE SCALE GENOMIC DNA]</scope>
    <source>
        <strain evidence="2 3">NIES-144</strain>
    </source>
</reference>
<evidence type="ECO:0000256" key="1">
    <source>
        <dbReference type="SAM" id="MobiDB-lite"/>
    </source>
</evidence>
<organism evidence="2 3">
    <name type="scientific">Haematococcus lacustris</name>
    <name type="common">Green alga</name>
    <name type="synonym">Haematococcus pluvialis</name>
    <dbReference type="NCBI Taxonomy" id="44745"/>
    <lineage>
        <taxon>Eukaryota</taxon>
        <taxon>Viridiplantae</taxon>
        <taxon>Chlorophyta</taxon>
        <taxon>core chlorophytes</taxon>
        <taxon>Chlorophyceae</taxon>
        <taxon>CS clade</taxon>
        <taxon>Chlamydomonadales</taxon>
        <taxon>Haematococcaceae</taxon>
        <taxon>Haematococcus</taxon>
    </lineage>
</organism>
<dbReference type="Pfam" id="PF02074">
    <property type="entry name" value="Peptidase_M32"/>
    <property type="match status" value="1"/>
</dbReference>
<dbReference type="PANTHER" id="PTHR34217:SF1">
    <property type="entry name" value="CARBOXYPEPTIDASE 1"/>
    <property type="match status" value="1"/>
</dbReference>